<dbReference type="EMBL" id="CP094242">
    <property type="protein sequence ID" value="UNV88449.1"/>
    <property type="molecule type" value="Genomic_DNA"/>
</dbReference>
<reference evidence="1 3" key="1">
    <citation type="submission" date="2014-12" db="EMBL/GenBank/DDBJ databases">
        <title>Genome sequence of Morococcus cerebrosus.</title>
        <authorList>
            <person name="Shin S.-K."/>
            <person name="Yi H."/>
        </authorList>
    </citation>
    <scope>NUCLEOTIDE SEQUENCE [LARGE SCALE GENOMIC DNA]</scope>
    <source>
        <strain evidence="1 3">CIP 81.93</strain>
    </source>
</reference>
<gene>
    <name evidence="1" type="ORF">MCC93_26720</name>
    <name evidence="2" type="ORF">MON37_05930</name>
</gene>
<accession>A0A0C1GK96</accession>
<name>A0A0C1GK96_9NEIS</name>
<evidence type="ECO:0000313" key="1">
    <source>
        <dbReference type="EMBL" id="KIC05876.1"/>
    </source>
</evidence>
<organism evidence="1 3">
    <name type="scientific">Morococcus cerebrosus</name>
    <dbReference type="NCBI Taxonomy" id="1056807"/>
    <lineage>
        <taxon>Bacteria</taxon>
        <taxon>Pseudomonadati</taxon>
        <taxon>Pseudomonadota</taxon>
        <taxon>Betaproteobacteria</taxon>
        <taxon>Neisseriales</taxon>
        <taxon>Neisseriaceae</taxon>
        <taxon>Morococcus</taxon>
    </lineage>
</organism>
<dbReference type="Proteomes" id="UP000031390">
    <property type="component" value="Unassembled WGS sequence"/>
</dbReference>
<dbReference type="PROSITE" id="PS51257">
    <property type="entry name" value="PROKAR_LIPOPROTEIN"/>
    <property type="match status" value="1"/>
</dbReference>
<evidence type="ECO:0000313" key="2">
    <source>
        <dbReference type="EMBL" id="UNV88449.1"/>
    </source>
</evidence>
<dbReference type="EMBL" id="JUFZ01000145">
    <property type="protein sequence ID" value="KIC05876.1"/>
    <property type="molecule type" value="Genomic_DNA"/>
</dbReference>
<dbReference type="AlphaFoldDB" id="A0A0C1GK96"/>
<protein>
    <submittedName>
        <fullName evidence="1">Uncharacterized protein</fullName>
    </submittedName>
</protein>
<keyword evidence="4" id="KW-1185">Reference proteome</keyword>
<evidence type="ECO:0000313" key="3">
    <source>
        <dbReference type="Proteomes" id="UP000031390"/>
    </source>
</evidence>
<sequence>MANIKLKTHTSYILLASALLSGCHTYQVDQSRRSKIAQFAINHPVAAQVIGVEDKNSTNLTSNAARFATRTGLDDLANGEGRGTQVNAVRQALWQAAISSQFDSEIANRAGNAYLSDMEIREGKTDYYSRFLADQAVDQRNNRIGRSIGSGKPGADMKALLQSVLFYYHKVGLWTASEVKASGRKVWRISQEKLSEAEYRRALKNIAPLNTNGMLPNEQNLKTDTFKEIKKTVKVITKVED</sequence>
<proteinExistence type="predicted"/>
<dbReference type="PATRIC" id="fig|1056807.3.peg.2562"/>
<dbReference type="RefSeq" id="WP_039410554.1">
    <property type="nucleotide sequence ID" value="NZ_CP094242.1"/>
</dbReference>
<evidence type="ECO:0000313" key="4">
    <source>
        <dbReference type="Proteomes" id="UP000829504"/>
    </source>
</evidence>
<dbReference type="Proteomes" id="UP000829504">
    <property type="component" value="Chromosome"/>
</dbReference>
<reference evidence="2 4" key="2">
    <citation type="submission" date="2022-03" db="EMBL/GenBank/DDBJ databases">
        <title>Genome sequencing of Morococcus cerebrosus.</title>
        <authorList>
            <person name="Baek M.-G."/>
            <person name="Yi H."/>
        </authorList>
    </citation>
    <scope>NUCLEOTIDE SEQUENCE [LARGE SCALE GENOMIC DNA]</scope>
    <source>
        <strain evidence="2 4">CIP 81.93</strain>
    </source>
</reference>